<accession>A0A645CQX4</accession>
<dbReference type="SUPFAM" id="SSF52518">
    <property type="entry name" value="Thiamin diphosphate-binding fold (THDP-binding)"/>
    <property type="match status" value="1"/>
</dbReference>
<dbReference type="InterPro" id="IPR051818">
    <property type="entry name" value="TPP_dependent_decarboxylase"/>
</dbReference>
<evidence type="ECO:0000256" key="2">
    <source>
        <dbReference type="ARBA" id="ARBA00023239"/>
    </source>
</evidence>
<sequence>MPTVAGNIDLVQIAKGCGYRRAVSVQTPEELIGELKAAKSGQELSFIEAKCAIGARDDLGRPTTTPKENKEAFMKFLQRI</sequence>
<comment type="caution">
    <text evidence="3">The sequence shown here is derived from an EMBL/GenBank/DDBJ whole genome shotgun (WGS) entry which is preliminary data.</text>
</comment>
<dbReference type="PANTHER" id="PTHR42818:SF1">
    <property type="entry name" value="SULFOPYRUVATE DECARBOXYLASE"/>
    <property type="match status" value="1"/>
</dbReference>
<keyword evidence="1" id="KW-0210">Decarboxylase</keyword>
<evidence type="ECO:0000256" key="1">
    <source>
        <dbReference type="ARBA" id="ARBA00022793"/>
    </source>
</evidence>
<dbReference type="AlphaFoldDB" id="A0A645CQX4"/>
<dbReference type="PANTHER" id="PTHR42818">
    <property type="entry name" value="SULFOPYRUVATE DECARBOXYLASE SUBUNIT ALPHA"/>
    <property type="match status" value="1"/>
</dbReference>
<name>A0A645CQX4_9ZZZZ</name>
<protein>
    <submittedName>
        <fullName evidence="3">Uncharacterized protein</fullName>
    </submittedName>
</protein>
<organism evidence="3">
    <name type="scientific">bioreactor metagenome</name>
    <dbReference type="NCBI Taxonomy" id="1076179"/>
    <lineage>
        <taxon>unclassified sequences</taxon>
        <taxon>metagenomes</taxon>
        <taxon>ecological metagenomes</taxon>
    </lineage>
</organism>
<dbReference type="EMBL" id="VSSQ01029267">
    <property type="protein sequence ID" value="MPM79323.1"/>
    <property type="molecule type" value="Genomic_DNA"/>
</dbReference>
<keyword evidence="2" id="KW-0456">Lyase</keyword>
<gene>
    <name evidence="3" type="ORF">SDC9_126356</name>
</gene>
<evidence type="ECO:0000313" key="3">
    <source>
        <dbReference type="EMBL" id="MPM79323.1"/>
    </source>
</evidence>
<reference evidence="3" key="1">
    <citation type="submission" date="2019-08" db="EMBL/GenBank/DDBJ databases">
        <authorList>
            <person name="Kucharzyk K."/>
            <person name="Murdoch R.W."/>
            <person name="Higgins S."/>
            <person name="Loffler F."/>
        </authorList>
    </citation>
    <scope>NUCLEOTIDE SEQUENCE</scope>
</reference>
<proteinExistence type="predicted"/>
<dbReference type="GO" id="GO:0016831">
    <property type="term" value="F:carboxy-lyase activity"/>
    <property type="evidence" value="ECO:0007669"/>
    <property type="project" value="UniProtKB-KW"/>
</dbReference>
<dbReference type="InterPro" id="IPR029061">
    <property type="entry name" value="THDP-binding"/>
</dbReference>
<dbReference type="Gene3D" id="3.40.50.970">
    <property type="match status" value="1"/>
</dbReference>